<protein>
    <submittedName>
        <fullName evidence="2">Uncharacterized protein</fullName>
    </submittedName>
</protein>
<evidence type="ECO:0000256" key="1">
    <source>
        <dbReference type="SAM" id="Phobius"/>
    </source>
</evidence>
<dbReference type="Proteomes" id="UP001165074">
    <property type="component" value="Unassembled WGS sequence"/>
</dbReference>
<keyword evidence="1" id="KW-0812">Transmembrane</keyword>
<comment type="caution">
    <text evidence="2">The sequence shown here is derived from an EMBL/GenBank/DDBJ whole genome shotgun (WGS) entry which is preliminary data.</text>
</comment>
<reference evidence="2" key="1">
    <citation type="submission" date="2023-03" db="EMBL/GenBank/DDBJ databases">
        <title>Actinoallomurus iriomotensis NBRC 103684.</title>
        <authorList>
            <person name="Ichikawa N."/>
            <person name="Sato H."/>
            <person name="Tonouchi N."/>
        </authorList>
    </citation>
    <scope>NUCLEOTIDE SEQUENCE</scope>
    <source>
        <strain evidence="2">NBRC 103684</strain>
    </source>
</reference>
<keyword evidence="1" id="KW-1133">Transmembrane helix</keyword>
<proteinExistence type="predicted"/>
<organism evidence="2 3">
    <name type="scientific">Actinoallomurus iriomotensis</name>
    <dbReference type="NCBI Taxonomy" id="478107"/>
    <lineage>
        <taxon>Bacteria</taxon>
        <taxon>Bacillati</taxon>
        <taxon>Actinomycetota</taxon>
        <taxon>Actinomycetes</taxon>
        <taxon>Streptosporangiales</taxon>
        <taxon>Thermomonosporaceae</taxon>
        <taxon>Actinoallomurus</taxon>
    </lineage>
</organism>
<evidence type="ECO:0000313" key="2">
    <source>
        <dbReference type="EMBL" id="GLY85380.1"/>
    </source>
</evidence>
<keyword evidence="1" id="KW-0472">Membrane</keyword>
<sequence>MISETLIVGGLTFVGTGLATAAGFWQWQRAQAREVRKEYRAQRIEALREVWESLADLEEGQRTSIMDRDAAAVAAGPERVSRVNLLLLRRAPFLRLDEQQWAQSFMHHVIEIDTMVRASMRDGNVVDVSWWITSAPQPAESSITAIAAQELRKLRVQLSDRYAAVVRGDLE</sequence>
<evidence type="ECO:0000313" key="3">
    <source>
        <dbReference type="Proteomes" id="UP001165074"/>
    </source>
</evidence>
<gene>
    <name evidence="2" type="ORF">Airi02_033090</name>
</gene>
<dbReference type="EMBL" id="BSTK01000004">
    <property type="protein sequence ID" value="GLY85380.1"/>
    <property type="molecule type" value="Genomic_DNA"/>
</dbReference>
<dbReference type="AlphaFoldDB" id="A0A9W6RZZ1"/>
<dbReference type="RefSeq" id="WP_285572256.1">
    <property type="nucleotide sequence ID" value="NZ_BSTK01000004.1"/>
</dbReference>
<keyword evidence="3" id="KW-1185">Reference proteome</keyword>
<feature type="transmembrane region" description="Helical" evidence="1">
    <location>
        <begin position="6"/>
        <end position="27"/>
    </location>
</feature>
<name>A0A9W6RZZ1_9ACTN</name>
<accession>A0A9W6RZZ1</accession>